<name>A0A7W6BYB1_9HYPH</name>
<evidence type="ECO:0000313" key="2">
    <source>
        <dbReference type="Proteomes" id="UP000531216"/>
    </source>
</evidence>
<dbReference type="RefSeq" id="WP_090966937.1">
    <property type="nucleotide sequence ID" value="NZ_FOOA01000045.1"/>
</dbReference>
<keyword evidence="2" id="KW-1185">Reference proteome</keyword>
<dbReference type="Proteomes" id="UP000531216">
    <property type="component" value="Unassembled WGS sequence"/>
</dbReference>
<comment type="caution">
    <text evidence="1">The sequence shown here is derived from an EMBL/GenBank/DDBJ whole genome shotgun (WGS) entry which is preliminary data.</text>
</comment>
<protein>
    <submittedName>
        <fullName evidence="1">Uncharacterized protein</fullName>
    </submittedName>
</protein>
<sequence>MATPIPLRTDYDGVYLRRLARTTKDAAKARRLLALVVIYDGASRADATCLASVTLQIVRD</sequence>
<proteinExistence type="predicted"/>
<dbReference type="AlphaFoldDB" id="A0A7W6BYB1"/>
<accession>A0A7W6BYB1</accession>
<organism evidence="1 2">
    <name type="scientific">Aureimonas phyllosphaerae</name>
    <dbReference type="NCBI Taxonomy" id="1166078"/>
    <lineage>
        <taxon>Bacteria</taxon>
        <taxon>Pseudomonadati</taxon>
        <taxon>Pseudomonadota</taxon>
        <taxon>Alphaproteobacteria</taxon>
        <taxon>Hyphomicrobiales</taxon>
        <taxon>Aurantimonadaceae</taxon>
        <taxon>Aureimonas</taxon>
    </lineage>
</organism>
<dbReference type="EMBL" id="JACIDO010000029">
    <property type="protein sequence ID" value="MBB3938319.1"/>
    <property type="molecule type" value="Genomic_DNA"/>
</dbReference>
<gene>
    <name evidence="1" type="ORF">GGR05_004491</name>
</gene>
<reference evidence="1 2" key="1">
    <citation type="submission" date="2020-08" db="EMBL/GenBank/DDBJ databases">
        <title>Genomic Encyclopedia of Type Strains, Phase IV (KMG-IV): sequencing the most valuable type-strain genomes for metagenomic binning, comparative biology and taxonomic classification.</title>
        <authorList>
            <person name="Goeker M."/>
        </authorList>
    </citation>
    <scope>NUCLEOTIDE SEQUENCE [LARGE SCALE GENOMIC DNA]</scope>
    <source>
        <strain evidence="1 2">DSM 25024</strain>
    </source>
</reference>
<evidence type="ECO:0000313" key="1">
    <source>
        <dbReference type="EMBL" id="MBB3938319.1"/>
    </source>
</evidence>